<gene>
    <name evidence="4" type="ORF">IAC53_07845</name>
</gene>
<feature type="domain" description="AAA+ ATPase" evidence="3">
    <location>
        <begin position="156"/>
        <end position="301"/>
    </location>
</feature>
<protein>
    <submittedName>
        <fullName evidence="4">Stage III sporulation protein AA</fullName>
    </submittedName>
</protein>
<dbReference type="Pfam" id="PF19568">
    <property type="entry name" value="Spore_III_AA"/>
    <property type="match status" value="1"/>
</dbReference>
<comment type="caution">
    <text evidence="4">The sequence shown here is derived from an EMBL/GenBank/DDBJ whole genome shotgun (WGS) entry which is preliminary data.</text>
</comment>
<evidence type="ECO:0000313" key="5">
    <source>
        <dbReference type="Proteomes" id="UP000824071"/>
    </source>
</evidence>
<dbReference type="GO" id="GO:0005524">
    <property type="term" value="F:ATP binding"/>
    <property type="evidence" value="ECO:0007669"/>
    <property type="project" value="UniProtKB-KW"/>
</dbReference>
<evidence type="ECO:0000313" key="4">
    <source>
        <dbReference type="EMBL" id="HIU36499.1"/>
    </source>
</evidence>
<dbReference type="SUPFAM" id="SSF52540">
    <property type="entry name" value="P-loop containing nucleoside triphosphate hydrolases"/>
    <property type="match status" value="1"/>
</dbReference>
<sequence length="345" mass="37175">MPNSLQTPFSQVVSILPERLQQLLYALPQRLQETLREIRLRQSKPLVLVFPQHTGFLTAFGTVSALCSETLPTVREQEIGEIVARACGYSAHSHQEELRNGFLTLPGGHRIGVCGTAVYRGGALSGLRDPTALNIRIARHIPTAADRVLRACFQDGLRSVLLAGPPMSGKTTVLRAMAVRIAQGYCARLATCAVIDVRDELFPPGLSAPLTEQFFGDILRGYEKAAGIRQAVRTLSPEMVFCDEIGSKADVDAIADGCRCGVRFAASVHAGSSKELKERAGIRELLDTGCFSYVVFLGTGEQVGKPLLVLQTGEKNAQERGAGDNFCGLRMDGDASFRSGARTSA</sequence>
<keyword evidence="2" id="KW-0067">ATP-binding</keyword>
<organism evidence="4 5">
    <name type="scientific">Candidatus Fimenecus excrementigallinarum</name>
    <dbReference type="NCBI Taxonomy" id="2840816"/>
    <lineage>
        <taxon>Bacteria</taxon>
        <taxon>Bacillati</taxon>
        <taxon>Bacillota</taxon>
        <taxon>Clostridia</taxon>
        <taxon>Candidatus Fimenecus</taxon>
    </lineage>
</organism>
<evidence type="ECO:0000256" key="2">
    <source>
        <dbReference type="ARBA" id="ARBA00022840"/>
    </source>
</evidence>
<dbReference type="CDD" id="cd00009">
    <property type="entry name" value="AAA"/>
    <property type="match status" value="1"/>
</dbReference>
<dbReference type="PANTHER" id="PTHR20953:SF3">
    <property type="entry name" value="P-LOOP CONTAINING NUCLEOSIDE TRIPHOSPHATE HYDROLASES SUPERFAMILY PROTEIN"/>
    <property type="match status" value="1"/>
</dbReference>
<dbReference type="InterPro" id="IPR027417">
    <property type="entry name" value="P-loop_NTPase"/>
</dbReference>
<dbReference type="InterPro" id="IPR045735">
    <property type="entry name" value="Spore_III_AA_AAA+_ATPase"/>
</dbReference>
<evidence type="ECO:0000259" key="3">
    <source>
        <dbReference type="SMART" id="SM00382"/>
    </source>
</evidence>
<dbReference type="Gene3D" id="3.40.50.300">
    <property type="entry name" value="P-loop containing nucleotide triphosphate hydrolases"/>
    <property type="match status" value="1"/>
</dbReference>
<reference evidence="4" key="1">
    <citation type="submission" date="2020-10" db="EMBL/GenBank/DDBJ databases">
        <authorList>
            <person name="Gilroy R."/>
        </authorList>
    </citation>
    <scope>NUCLEOTIDE SEQUENCE</scope>
    <source>
        <strain evidence="4">ChiGjej1B1-19959</strain>
    </source>
</reference>
<reference evidence="4" key="2">
    <citation type="journal article" date="2021" name="PeerJ">
        <title>Extensive microbial diversity within the chicken gut microbiome revealed by metagenomics and culture.</title>
        <authorList>
            <person name="Gilroy R."/>
            <person name="Ravi A."/>
            <person name="Getino M."/>
            <person name="Pursley I."/>
            <person name="Horton D.L."/>
            <person name="Alikhan N.F."/>
            <person name="Baker D."/>
            <person name="Gharbi K."/>
            <person name="Hall N."/>
            <person name="Watson M."/>
            <person name="Adriaenssens E.M."/>
            <person name="Foster-Nyarko E."/>
            <person name="Jarju S."/>
            <person name="Secka A."/>
            <person name="Antonio M."/>
            <person name="Oren A."/>
            <person name="Chaudhuri R.R."/>
            <person name="La Ragione R."/>
            <person name="Hildebrand F."/>
            <person name="Pallen M.J."/>
        </authorList>
    </citation>
    <scope>NUCLEOTIDE SEQUENCE</scope>
    <source>
        <strain evidence="4">ChiGjej1B1-19959</strain>
    </source>
</reference>
<dbReference type="Proteomes" id="UP000824071">
    <property type="component" value="Unassembled WGS sequence"/>
</dbReference>
<dbReference type="AlphaFoldDB" id="A0A9D1II95"/>
<accession>A0A9D1II95</accession>
<dbReference type="PANTHER" id="PTHR20953">
    <property type="entry name" value="KINASE-RELATED"/>
    <property type="match status" value="1"/>
</dbReference>
<dbReference type="SMART" id="SM00382">
    <property type="entry name" value="AAA"/>
    <property type="match status" value="1"/>
</dbReference>
<keyword evidence="1" id="KW-0547">Nucleotide-binding</keyword>
<proteinExistence type="predicted"/>
<dbReference type="EMBL" id="DVMW01000043">
    <property type="protein sequence ID" value="HIU36499.1"/>
    <property type="molecule type" value="Genomic_DNA"/>
</dbReference>
<evidence type="ECO:0000256" key="1">
    <source>
        <dbReference type="ARBA" id="ARBA00022741"/>
    </source>
</evidence>
<name>A0A9D1II95_9FIRM</name>
<dbReference type="InterPro" id="IPR003593">
    <property type="entry name" value="AAA+_ATPase"/>
</dbReference>